<evidence type="ECO:0000256" key="1">
    <source>
        <dbReference type="SAM" id="SignalP"/>
    </source>
</evidence>
<dbReference type="Proteomes" id="UP000005237">
    <property type="component" value="Unassembled WGS sequence"/>
</dbReference>
<evidence type="ECO:0000313" key="2">
    <source>
        <dbReference type="EnsemblMetazoa" id="CJA25358.1"/>
    </source>
</evidence>
<feature type="chain" id="PRO_5035775604" evidence="1">
    <location>
        <begin position="20"/>
        <end position="78"/>
    </location>
</feature>
<sequence length="78" mass="9258">MKLAFLTLLLLAIISRTIARPQYKDVDYRLYEDEGVAVDAVFEVITEKPPEGHHHHHHHKKMAKSNRLDRLKRYLRNL</sequence>
<dbReference type="AlphaFoldDB" id="A0A8R1E9K8"/>
<name>A0A8R1E9K8_CAEJA</name>
<feature type="signal peptide" evidence="1">
    <location>
        <begin position="1"/>
        <end position="19"/>
    </location>
</feature>
<dbReference type="EnsemblMetazoa" id="CJA25358.1">
    <property type="protein sequence ID" value="CJA25358.1"/>
    <property type="gene ID" value="WBGene00180930"/>
</dbReference>
<reference evidence="2" key="2">
    <citation type="submission" date="2022-06" db="UniProtKB">
        <authorList>
            <consortium name="EnsemblMetazoa"/>
        </authorList>
    </citation>
    <scope>IDENTIFICATION</scope>
    <source>
        <strain evidence="2">DF5081</strain>
    </source>
</reference>
<keyword evidence="1" id="KW-0732">Signal</keyword>
<protein>
    <submittedName>
        <fullName evidence="2">Uncharacterized protein</fullName>
    </submittedName>
</protein>
<reference evidence="3" key="1">
    <citation type="submission" date="2010-08" db="EMBL/GenBank/DDBJ databases">
        <authorList>
            <consortium name="Caenorhabditis japonica Sequencing Consortium"/>
            <person name="Wilson R.K."/>
        </authorList>
    </citation>
    <scope>NUCLEOTIDE SEQUENCE [LARGE SCALE GENOMIC DNA]</scope>
    <source>
        <strain evidence="3">DF5081</strain>
    </source>
</reference>
<keyword evidence="3" id="KW-1185">Reference proteome</keyword>
<organism evidence="2 3">
    <name type="scientific">Caenorhabditis japonica</name>
    <dbReference type="NCBI Taxonomy" id="281687"/>
    <lineage>
        <taxon>Eukaryota</taxon>
        <taxon>Metazoa</taxon>
        <taxon>Ecdysozoa</taxon>
        <taxon>Nematoda</taxon>
        <taxon>Chromadorea</taxon>
        <taxon>Rhabditida</taxon>
        <taxon>Rhabditina</taxon>
        <taxon>Rhabditomorpha</taxon>
        <taxon>Rhabditoidea</taxon>
        <taxon>Rhabditidae</taxon>
        <taxon>Peloderinae</taxon>
        <taxon>Caenorhabditis</taxon>
    </lineage>
</organism>
<accession>A0A8R1E9K8</accession>
<proteinExistence type="predicted"/>
<evidence type="ECO:0000313" key="3">
    <source>
        <dbReference type="Proteomes" id="UP000005237"/>
    </source>
</evidence>